<feature type="transmembrane region" description="Helical" evidence="7">
    <location>
        <begin position="142"/>
        <end position="163"/>
    </location>
</feature>
<accession>A0ABW6DCY1</accession>
<evidence type="ECO:0000256" key="6">
    <source>
        <dbReference type="ARBA" id="ARBA00023136"/>
    </source>
</evidence>
<reference evidence="8 9" key="1">
    <citation type="submission" date="2024-03" db="EMBL/GenBank/DDBJ databases">
        <title>Aquirufa genome sequencing.</title>
        <authorList>
            <person name="Pitt A."/>
            <person name="Hahn M.W."/>
        </authorList>
    </citation>
    <scope>NUCLEOTIDE SEQUENCE [LARGE SCALE GENOMIC DNA]</scope>
    <source>
        <strain evidence="8 9">OSTEICH-129V</strain>
    </source>
</reference>
<dbReference type="GO" id="GO:0016740">
    <property type="term" value="F:transferase activity"/>
    <property type="evidence" value="ECO:0007669"/>
    <property type="project" value="UniProtKB-KW"/>
</dbReference>
<feature type="transmembrane region" description="Helical" evidence="7">
    <location>
        <begin position="15"/>
        <end position="34"/>
    </location>
</feature>
<protein>
    <submittedName>
        <fullName evidence="8">MraY family glycosyltransferase</fullName>
        <ecNumber evidence="8">2.7.8.-</ecNumber>
    </submittedName>
</protein>
<evidence type="ECO:0000256" key="2">
    <source>
        <dbReference type="ARBA" id="ARBA00022475"/>
    </source>
</evidence>
<evidence type="ECO:0000256" key="5">
    <source>
        <dbReference type="ARBA" id="ARBA00022989"/>
    </source>
</evidence>
<evidence type="ECO:0000256" key="3">
    <source>
        <dbReference type="ARBA" id="ARBA00022679"/>
    </source>
</evidence>
<dbReference type="Pfam" id="PF00953">
    <property type="entry name" value="Glycos_transf_4"/>
    <property type="match status" value="1"/>
</dbReference>
<feature type="transmembrane region" description="Helical" evidence="7">
    <location>
        <begin position="170"/>
        <end position="188"/>
    </location>
</feature>
<feature type="transmembrane region" description="Helical" evidence="7">
    <location>
        <begin position="303"/>
        <end position="327"/>
    </location>
</feature>
<keyword evidence="2" id="KW-1003">Cell membrane</keyword>
<dbReference type="PANTHER" id="PTHR22926">
    <property type="entry name" value="PHOSPHO-N-ACETYLMURAMOYL-PENTAPEPTIDE-TRANSFERASE"/>
    <property type="match status" value="1"/>
</dbReference>
<sequence>MKDYIMLFQNKEFQIFSSLIISLIISVASIPVIINISKLKDLMAEIELRSSHETLTPTLGGVAIFAATLISYFIWDNPYEGHEIHLAVADLIILFFLGIKDDILILSPKKKLLIQIAASMLLITLGDLRINSLYGLLGINNIPYFISILFTTFIFISLINAINLLDGIDGLAGTVGVMASLCFGYLFYSLSLFAHATLAFSLAGSLIGFLRYNWSIKNKIFMGDTGSLIVGFLLSFFAVKYIVLNSTYLYNPQLGNDAPILAMLILILPLFDTLRMFIIRLLSKKSPFEGDRNHLHHIVIDQGISHMAATAWLVGCNCILLTAYFYFKPSFSNLEFIATTLVLFGIYCILAFVLGKRIQDKDRLKFTKIDKIKRLQIVDEKKIKEQLTSKELPND</sequence>
<gene>
    <name evidence="8" type="ORF">U0R10_03980</name>
</gene>
<evidence type="ECO:0000313" key="9">
    <source>
        <dbReference type="Proteomes" id="UP001598138"/>
    </source>
</evidence>
<organism evidence="8 9">
    <name type="scientific">Aquirufa avitistagni</name>
    <dbReference type="NCBI Taxonomy" id="3104728"/>
    <lineage>
        <taxon>Bacteria</taxon>
        <taxon>Pseudomonadati</taxon>
        <taxon>Bacteroidota</taxon>
        <taxon>Cytophagia</taxon>
        <taxon>Cytophagales</taxon>
        <taxon>Flectobacillaceae</taxon>
        <taxon>Aquirufa</taxon>
    </lineage>
</organism>
<evidence type="ECO:0000256" key="7">
    <source>
        <dbReference type="SAM" id="Phobius"/>
    </source>
</evidence>
<keyword evidence="6 7" id="KW-0472">Membrane</keyword>
<name>A0ABW6DCY1_9BACT</name>
<keyword evidence="4 7" id="KW-0812">Transmembrane</keyword>
<feature type="transmembrane region" description="Helical" evidence="7">
    <location>
        <begin position="260"/>
        <end position="282"/>
    </location>
</feature>
<evidence type="ECO:0000256" key="1">
    <source>
        <dbReference type="ARBA" id="ARBA00004651"/>
    </source>
</evidence>
<proteinExistence type="predicted"/>
<dbReference type="RefSeq" id="WP_377982656.1">
    <property type="nucleotide sequence ID" value="NZ_JBBKXZ010000001.1"/>
</dbReference>
<keyword evidence="5 7" id="KW-1133">Transmembrane helix</keyword>
<dbReference type="PANTHER" id="PTHR22926:SF3">
    <property type="entry name" value="UNDECAPRENYL-PHOSPHATE ALPHA-N-ACETYLGLUCOSAMINYL 1-PHOSPHATE TRANSFERASE"/>
    <property type="match status" value="1"/>
</dbReference>
<keyword evidence="3 8" id="KW-0808">Transferase</keyword>
<comment type="subcellular location">
    <subcellularLocation>
        <location evidence="1">Cell membrane</location>
        <topology evidence="1">Multi-pass membrane protein</topology>
    </subcellularLocation>
</comment>
<dbReference type="Proteomes" id="UP001598138">
    <property type="component" value="Unassembled WGS sequence"/>
</dbReference>
<feature type="transmembrane region" description="Helical" evidence="7">
    <location>
        <begin position="194"/>
        <end position="214"/>
    </location>
</feature>
<feature type="transmembrane region" description="Helical" evidence="7">
    <location>
        <begin position="55"/>
        <end position="75"/>
    </location>
</feature>
<feature type="transmembrane region" description="Helical" evidence="7">
    <location>
        <begin position="226"/>
        <end position="248"/>
    </location>
</feature>
<dbReference type="InterPro" id="IPR000715">
    <property type="entry name" value="Glycosyl_transferase_4"/>
</dbReference>
<keyword evidence="9" id="KW-1185">Reference proteome</keyword>
<dbReference type="EC" id="2.7.8.-" evidence="8"/>
<dbReference type="EMBL" id="JBBKXZ010000001">
    <property type="protein sequence ID" value="MFD3393773.1"/>
    <property type="molecule type" value="Genomic_DNA"/>
</dbReference>
<comment type="caution">
    <text evidence="8">The sequence shown here is derived from an EMBL/GenBank/DDBJ whole genome shotgun (WGS) entry which is preliminary data.</text>
</comment>
<evidence type="ECO:0000313" key="8">
    <source>
        <dbReference type="EMBL" id="MFD3393773.1"/>
    </source>
</evidence>
<feature type="transmembrane region" description="Helical" evidence="7">
    <location>
        <begin position="333"/>
        <end position="355"/>
    </location>
</feature>
<evidence type="ECO:0000256" key="4">
    <source>
        <dbReference type="ARBA" id="ARBA00022692"/>
    </source>
</evidence>
<dbReference type="CDD" id="cd06853">
    <property type="entry name" value="GT_WecA_like"/>
    <property type="match status" value="1"/>
</dbReference>